<dbReference type="InterPro" id="IPR000742">
    <property type="entry name" value="EGF"/>
</dbReference>
<dbReference type="InterPro" id="IPR013783">
    <property type="entry name" value="Ig-like_fold"/>
</dbReference>
<gene>
    <name evidence="10" type="ORF">CVLEPA_LOCUS23741</name>
</gene>
<feature type="domain" description="EGF-like" evidence="8">
    <location>
        <begin position="623"/>
        <end position="663"/>
    </location>
</feature>
<evidence type="ECO:0000256" key="7">
    <source>
        <dbReference type="SAM" id="SignalP"/>
    </source>
</evidence>
<keyword evidence="3" id="KW-0677">Repeat</keyword>
<dbReference type="InterPro" id="IPR000152">
    <property type="entry name" value="EGF-type_Asp/Asn_hydroxyl_site"/>
</dbReference>
<feature type="domain" description="Fibronectin type-III" evidence="9">
    <location>
        <begin position="25"/>
        <end position="112"/>
    </location>
</feature>
<evidence type="ECO:0000259" key="8">
    <source>
        <dbReference type="PROSITE" id="PS50026"/>
    </source>
</evidence>
<evidence type="ECO:0000256" key="6">
    <source>
        <dbReference type="SAM" id="Phobius"/>
    </source>
</evidence>
<dbReference type="InterPro" id="IPR036116">
    <property type="entry name" value="FN3_sf"/>
</dbReference>
<evidence type="ECO:0000313" key="11">
    <source>
        <dbReference type="Proteomes" id="UP001642483"/>
    </source>
</evidence>
<dbReference type="CDD" id="cd00063">
    <property type="entry name" value="FN3"/>
    <property type="match status" value="1"/>
</dbReference>
<dbReference type="PROSITE" id="PS01187">
    <property type="entry name" value="EGF_CA"/>
    <property type="match status" value="2"/>
</dbReference>
<evidence type="ECO:0000256" key="5">
    <source>
        <dbReference type="PROSITE-ProRule" id="PRU00076"/>
    </source>
</evidence>
<feature type="domain" description="EGF-like" evidence="8">
    <location>
        <begin position="582"/>
        <end position="622"/>
    </location>
</feature>
<sequence>MKSYILFKILLFLASVRWTAGFLKAPSSVQVEDQTYFGFTLTFDRIRDVAHYEVSYKAQHDRESYGSLFTATNVCRITGLKSNTNYHVKVRGVRDVERGNYSNVVVARTAPRGTTIVQVITAPTFVTIFLEETPGAVKWEVEYIDTVTGVKATKTVPDDVPSQTYYVAIIAPLSPNTVYELRVRVVKLSGFRDYNKAQSPYGETTISKTDKVSAFGRVQLITRSYTSTDNTNTALKIEIATELLNAYQSVASNTVDVSVVELENDGSGSILCHHEIVLNDRHWPPDISDFVLNNAELYLHAMVHFDAIGGLGYYYGYLSHINTHILGYGGGLLCDDISTDKRFWTLYDRNEKVQAVLPTVDDESPKHVAKVNISEREVVIDERTVFNFSQNTLYAIKQEYLIKTCPERERHTTYYNRLYGAKHIMAPVESDQYTIFNTSGLWSLPRNSLTFERTTSVTSVLVKIPSVWIKRAVGFTLSVNSVLATLQESDLDSSSLYLVHLFDLPKHQSNIVTVEATSRKHDGSLSKAKTSLLVTTGIRNYDFNECTEENPCHINARCLNNVESPTCFCNAGYTGDGFTCSDINECNLYGNRCSNSASCTNLDGGFSCTCNNGYGGNGISCVDIDECVTNTHNCHTNANCANANGGFTCSCREGYSGNGISCVDIDECVTNTHNCHTNANCINTEGSFTCNCNAGYTGNGKICIDIDECTLGIEKCHPRANCTNAAGSFACYCNNGYSGNGSFCSSLLCSEKNCFSERADIGGRSLVWLIGPVLGGLLLFLLAVVVLTKKLKNKQKGLYDLPEARSSLNATQSSASVRFQRQRNEDGGFVGSVL</sequence>
<feature type="domain" description="EGF-like" evidence="8">
    <location>
        <begin position="664"/>
        <end position="704"/>
    </location>
</feature>
<evidence type="ECO:0000256" key="1">
    <source>
        <dbReference type="ARBA" id="ARBA00022536"/>
    </source>
</evidence>
<dbReference type="PROSITE" id="PS50026">
    <property type="entry name" value="EGF_3"/>
    <property type="match status" value="5"/>
</dbReference>
<proteinExistence type="predicted"/>
<keyword evidence="4" id="KW-1015">Disulfide bond</keyword>
<keyword evidence="6" id="KW-0812">Transmembrane</keyword>
<feature type="domain" description="EGF-like" evidence="8">
    <location>
        <begin position="705"/>
        <end position="745"/>
    </location>
</feature>
<dbReference type="PANTHER" id="PTHR24039">
    <property type="entry name" value="FIBRILLIN-RELATED"/>
    <property type="match status" value="1"/>
</dbReference>
<feature type="transmembrane region" description="Helical" evidence="6">
    <location>
        <begin position="766"/>
        <end position="787"/>
    </location>
</feature>
<dbReference type="InterPro" id="IPR018097">
    <property type="entry name" value="EGF_Ca-bd_CS"/>
</dbReference>
<dbReference type="InterPro" id="IPR049883">
    <property type="entry name" value="NOTCH1_EGF-like"/>
</dbReference>
<keyword evidence="6" id="KW-1133">Transmembrane helix</keyword>
<reference evidence="10 11" key="1">
    <citation type="submission" date="2024-02" db="EMBL/GenBank/DDBJ databases">
        <authorList>
            <person name="Daric V."/>
            <person name="Darras S."/>
        </authorList>
    </citation>
    <scope>NUCLEOTIDE SEQUENCE [LARGE SCALE GENOMIC DNA]</scope>
</reference>
<dbReference type="PROSITE" id="PS00010">
    <property type="entry name" value="ASX_HYDROXYL"/>
    <property type="match status" value="4"/>
</dbReference>
<organism evidence="10 11">
    <name type="scientific">Clavelina lepadiformis</name>
    <name type="common">Light-bulb sea squirt</name>
    <name type="synonym">Ascidia lepadiformis</name>
    <dbReference type="NCBI Taxonomy" id="159417"/>
    <lineage>
        <taxon>Eukaryota</taxon>
        <taxon>Metazoa</taxon>
        <taxon>Chordata</taxon>
        <taxon>Tunicata</taxon>
        <taxon>Ascidiacea</taxon>
        <taxon>Aplousobranchia</taxon>
        <taxon>Clavelinidae</taxon>
        <taxon>Clavelina</taxon>
    </lineage>
</organism>
<evidence type="ECO:0000256" key="4">
    <source>
        <dbReference type="ARBA" id="ARBA00023157"/>
    </source>
</evidence>
<protein>
    <submittedName>
        <fullName evidence="10">Uncharacterized protein</fullName>
    </submittedName>
</protein>
<dbReference type="InterPro" id="IPR001881">
    <property type="entry name" value="EGF-like_Ca-bd_dom"/>
</dbReference>
<accession>A0ABP0GIA6</accession>
<dbReference type="PROSITE" id="PS01186">
    <property type="entry name" value="EGF_2"/>
    <property type="match status" value="5"/>
</dbReference>
<comment type="caution">
    <text evidence="5">Lacks conserved residue(s) required for the propagation of feature annotation.</text>
</comment>
<evidence type="ECO:0000259" key="9">
    <source>
        <dbReference type="PROSITE" id="PS50853"/>
    </source>
</evidence>
<dbReference type="SUPFAM" id="SSF49265">
    <property type="entry name" value="Fibronectin type III"/>
    <property type="match status" value="1"/>
</dbReference>
<feature type="domain" description="EGF-like" evidence="8">
    <location>
        <begin position="542"/>
        <end position="581"/>
    </location>
</feature>
<dbReference type="InterPro" id="IPR003961">
    <property type="entry name" value="FN3_dom"/>
</dbReference>
<dbReference type="SMART" id="SM00179">
    <property type="entry name" value="EGF_CA"/>
    <property type="match status" value="5"/>
</dbReference>
<dbReference type="PROSITE" id="PS50853">
    <property type="entry name" value="FN3"/>
    <property type="match status" value="1"/>
</dbReference>
<name>A0ABP0GIA6_CLALP</name>
<dbReference type="Pfam" id="PF12947">
    <property type="entry name" value="EGF_3"/>
    <property type="match status" value="4"/>
</dbReference>
<feature type="signal peptide" evidence="7">
    <location>
        <begin position="1"/>
        <end position="21"/>
    </location>
</feature>
<dbReference type="InterPro" id="IPR009030">
    <property type="entry name" value="Growth_fac_rcpt_cys_sf"/>
</dbReference>
<dbReference type="Pfam" id="PF00041">
    <property type="entry name" value="fn3"/>
    <property type="match status" value="1"/>
</dbReference>
<keyword evidence="11" id="KW-1185">Reference proteome</keyword>
<comment type="caution">
    <text evidence="10">The sequence shown here is derived from an EMBL/GenBank/DDBJ whole genome shotgun (WGS) entry which is preliminary data.</text>
</comment>
<keyword evidence="6" id="KW-0472">Membrane</keyword>
<dbReference type="Proteomes" id="UP001642483">
    <property type="component" value="Unassembled WGS sequence"/>
</dbReference>
<dbReference type="Pfam" id="PF07645">
    <property type="entry name" value="EGF_CA"/>
    <property type="match status" value="1"/>
</dbReference>
<dbReference type="SMART" id="SM00060">
    <property type="entry name" value="FN3"/>
    <property type="match status" value="2"/>
</dbReference>
<dbReference type="EMBL" id="CAWYQH010000119">
    <property type="protein sequence ID" value="CAK8691153.1"/>
    <property type="molecule type" value="Genomic_DNA"/>
</dbReference>
<dbReference type="Gene3D" id="2.10.25.10">
    <property type="entry name" value="Laminin"/>
    <property type="match status" value="5"/>
</dbReference>
<dbReference type="Gene3D" id="2.60.40.10">
    <property type="entry name" value="Immunoglobulins"/>
    <property type="match status" value="1"/>
</dbReference>
<evidence type="ECO:0000313" key="10">
    <source>
        <dbReference type="EMBL" id="CAK8691153.1"/>
    </source>
</evidence>
<feature type="chain" id="PRO_5047004052" evidence="7">
    <location>
        <begin position="22"/>
        <end position="834"/>
    </location>
</feature>
<dbReference type="CDD" id="cd00054">
    <property type="entry name" value="EGF_CA"/>
    <property type="match status" value="5"/>
</dbReference>
<evidence type="ECO:0000256" key="3">
    <source>
        <dbReference type="ARBA" id="ARBA00022737"/>
    </source>
</evidence>
<keyword evidence="2 7" id="KW-0732">Signal</keyword>
<dbReference type="SMART" id="SM00181">
    <property type="entry name" value="EGF"/>
    <property type="match status" value="5"/>
</dbReference>
<evidence type="ECO:0000256" key="2">
    <source>
        <dbReference type="ARBA" id="ARBA00022729"/>
    </source>
</evidence>
<dbReference type="PANTHER" id="PTHR24039:SF58">
    <property type="entry name" value="EGF-LIKE DOMAIN-CONTAINING PROTEIN"/>
    <property type="match status" value="1"/>
</dbReference>
<keyword evidence="1 5" id="KW-0245">EGF-like domain</keyword>
<dbReference type="SUPFAM" id="SSF57184">
    <property type="entry name" value="Growth factor receptor domain"/>
    <property type="match status" value="2"/>
</dbReference>
<dbReference type="InterPro" id="IPR024731">
    <property type="entry name" value="NELL2-like_EGF"/>
</dbReference>